<reference evidence="6 7" key="1">
    <citation type="journal article" date="2015" name="Genome Biol. Evol.">
        <title>Phylogenomic analyses indicate that early fungi evolved digesting cell walls of algal ancestors of land plants.</title>
        <authorList>
            <person name="Chang Y."/>
            <person name="Wang S."/>
            <person name="Sekimoto S."/>
            <person name="Aerts A.L."/>
            <person name="Choi C."/>
            <person name="Clum A."/>
            <person name="LaButti K.M."/>
            <person name="Lindquist E.A."/>
            <person name="Yee Ngan C."/>
            <person name="Ohm R.A."/>
            <person name="Salamov A.A."/>
            <person name="Grigoriev I.V."/>
            <person name="Spatafora J.W."/>
            <person name="Berbee M.L."/>
        </authorList>
    </citation>
    <scope>NUCLEOTIDE SEQUENCE [LARGE SCALE GENOMIC DNA]</scope>
    <source>
        <strain evidence="6 7">NRRL 1564</strain>
    </source>
</reference>
<dbReference type="SMART" id="SM00398">
    <property type="entry name" value="HMG"/>
    <property type="match status" value="1"/>
</dbReference>
<dbReference type="InterPro" id="IPR009071">
    <property type="entry name" value="HMG_box_dom"/>
</dbReference>
<feature type="domain" description="HMG box" evidence="5">
    <location>
        <begin position="3"/>
        <end position="71"/>
    </location>
</feature>
<feature type="non-terminal residue" evidence="6">
    <location>
        <position position="76"/>
    </location>
</feature>
<dbReference type="GO" id="GO:0030154">
    <property type="term" value="P:cell differentiation"/>
    <property type="evidence" value="ECO:0007669"/>
    <property type="project" value="TreeGrafter"/>
</dbReference>
<evidence type="ECO:0000259" key="5">
    <source>
        <dbReference type="PROSITE" id="PS50118"/>
    </source>
</evidence>
<dbReference type="Proteomes" id="UP000242474">
    <property type="component" value="Unassembled WGS sequence"/>
</dbReference>
<evidence type="ECO:0000313" key="7">
    <source>
        <dbReference type="Proteomes" id="UP000242474"/>
    </source>
</evidence>
<keyword evidence="3" id="KW-0804">Transcription</keyword>
<dbReference type="GO" id="GO:0000978">
    <property type="term" value="F:RNA polymerase II cis-regulatory region sequence-specific DNA binding"/>
    <property type="evidence" value="ECO:0007669"/>
    <property type="project" value="TreeGrafter"/>
</dbReference>
<dbReference type="STRING" id="763665.A0A2G5B7X0"/>
<dbReference type="CDD" id="cd01389">
    <property type="entry name" value="HMG-box_ROX1-like"/>
    <property type="match status" value="1"/>
</dbReference>
<dbReference type="InterPro" id="IPR050140">
    <property type="entry name" value="SRY-related_HMG-box_TF-like"/>
</dbReference>
<sequence>KRTPRPPNAFILYRKAKQAEVIRDNPGVSNKDVSCIIGHMWKNEDPAVQDKYREQAELEKKKHKEMHPNYKYQPRK</sequence>
<evidence type="ECO:0000313" key="6">
    <source>
        <dbReference type="EMBL" id="PIA15143.1"/>
    </source>
</evidence>
<dbReference type="FunFam" id="1.10.30.10:FF:000041">
    <property type="entry name" value="HMG box family protein"/>
    <property type="match status" value="1"/>
</dbReference>
<keyword evidence="4" id="KW-0539">Nucleus</keyword>
<organism evidence="6 7">
    <name type="scientific">Coemansia reversa (strain ATCC 12441 / NRRL 1564)</name>
    <dbReference type="NCBI Taxonomy" id="763665"/>
    <lineage>
        <taxon>Eukaryota</taxon>
        <taxon>Fungi</taxon>
        <taxon>Fungi incertae sedis</taxon>
        <taxon>Zoopagomycota</taxon>
        <taxon>Kickxellomycotina</taxon>
        <taxon>Kickxellomycetes</taxon>
        <taxon>Kickxellales</taxon>
        <taxon>Kickxellaceae</taxon>
        <taxon>Coemansia</taxon>
    </lineage>
</organism>
<dbReference type="EMBL" id="KZ303509">
    <property type="protein sequence ID" value="PIA15143.1"/>
    <property type="molecule type" value="Genomic_DNA"/>
</dbReference>
<evidence type="ECO:0000256" key="2">
    <source>
        <dbReference type="ARBA" id="ARBA00023125"/>
    </source>
</evidence>
<gene>
    <name evidence="6" type="ORF">COEREDRAFT_31380</name>
</gene>
<feature type="DNA-binding region" description="HMG box" evidence="4">
    <location>
        <begin position="3"/>
        <end position="71"/>
    </location>
</feature>
<dbReference type="GO" id="GO:0001228">
    <property type="term" value="F:DNA-binding transcription activator activity, RNA polymerase II-specific"/>
    <property type="evidence" value="ECO:0007669"/>
    <property type="project" value="TreeGrafter"/>
</dbReference>
<feature type="non-terminal residue" evidence="6">
    <location>
        <position position="1"/>
    </location>
</feature>
<dbReference type="SUPFAM" id="SSF47095">
    <property type="entry name" value="HMG-box"/>
    <property type="match status" value="1"/>
</dbReference>
<dbReference type="AlphaFoldDB" id="A0A2G5B7X0"/>
<evidence type="ECO:0000256" key="1">
    <source>
        <dbReference type="ARBA" id="ARBA00023015"/>
    </source>
</evidence>
<keyword evidence="7" id="KW-1185">Reference proteome</keyword>
<name>A0A2G5B7X0_COERN</name>
<keyword evidence="1" id="KW-0805">Transcription regulation</keyword>
<dbReference type="GO" id="GO:0005634">
    <property type="term" value="C:nucleus"/>
    <property type="evidence" value="ECO:0007669"/>
    <property type="project" value="UniProtKB-UniRule"/>
</dbReference>
<keyword evidence="2 4" id="KW-0238">DNA-binding</keyword>
<protein>
    <submittedName>
        <fullName evidence="6">Sequence-specific DNA-binding high mobility group box protein mat-Mc</fullName>
    </submittedName>
</protein>
<dbReference type="InterPro" id="IPR036910">
    <property type="entry name" value="HMG_box_dom_sf"/>
</dbReference>
<dbReference type="Pfam" id="PF00505">
    <property type="entry name" value="HMG_box"/>
    <property type="match status" value="1"/>
</dbReference>
<evidence type="ECO:0000256" key="4">
    <source>
        <dbReference type="PROSITE-ProRule" id="PRU00267"/>
    </source>
</evidence>
<proteinExistence type="predicted"/>
<dbReference type="PANTHER" id="PTHR10270">
    <property type="entry name" value="SOX TRANSCRIPTION FACTOR"/>
    <property type="match status" value="1"/>
</dbReference>
<dbReference type="Gene3D" id="1.10.30.10">
    <property type="entry name" value="High mobility group box domain"/>
    <property type="match status" value="1"/>
</dbReference>
<evidence type="ECO:0000256" key="3">
    <source>
        <dbReference type="ARBA" id="ARBA00023163"/>
    </source>
</evidence>
<dbReference type="PROSITE" id="PS50118">
    <property type="entry name" value="HMG_BOX_2"/>
    <property type="match status" value="1"/>
</dbReference>
<dbReference type="OrthoDB" id="6247875at2759"/>
<accession>A0A2G5B7X0</accession>
<dbReference type="PANTHER" id="PTHR10270:SF161">
    <property type="entry name" value="SEX-DETERMINING REGION Y PROTEIN"/>
    <property type="match status" value="1"/>
</dbReference>